<dbReference type="InterPro" id="IPR037185">
    <property type="entry name" value="EmrE-like"/>
</dbReference>
<evidence type="ECO:0000313" key="4">
    <source>
        <dbReference type="RefSeq" id="XP_022250922.1"/>
    </source>
</evidence>
<dbReference type="PANTHER" id="PTHR19346:SF4">
    <property type="entry name" value="SUGAR PHOSPHATE TRANSPORTER DOMAIN-CONTAINING PROTEIN"/>
    <property type="match status" value="1"/>
</dbReference>
<sequence>MGFTALQFFGRCSLFCLLWVVTNYMFVCSLRILDTTDVIALFSSNVSFIYLLSWVVLHQQFVGIRIVAVILCNTGIALLAYMDGVPETPTLGGVVLASTAAAGSAVYKVFFKKLIGDVTSGQLSIFFTMIALLNLLAMWPIFIFLHLTHIETINWSQLPWVPLVSAAILSLVINLIGNFGLVCTYQVFLSFGLILAVPASSVIDIYIYGVVFKGMELAGISLIVIGFLLVLLPDNWPDYINILLKIHRRYQKRNKSRLKETESLSGQKSRLRTANGMVK</sequence>
<reference evidence="4" key="1">
    <citation type="submission" date="2025-08" db="UniProtKB">
        <authorList>
            <consortium name="RefSeq"/>
        </authorList>
    </citation>
    <scope>IDENTIFICATION</scope>
    <source>
        <tissue evidence="4">Muscle</tissue>
    </source>
</reference>
<feature type="transmembrane region" description="Helical" evidence="2">
    <location>
        <begin position="64"/>
        <end position="82"/>
    </location>
</feature>
<keyword evidence="2" id="KW-0812">Transmembrane</keyword>
<keyword evidence="2" id="KW-0472">Membrane</keyword>
<dbReference type="RefSeq" id="XP_022250922.1">
    <property type="nucleotide sequence ID" value="XM_022395214.1"/>
</dbReference>
<organism evidence="3 4">
    <name type="scientific">Limulus polyphemus</name>
    <name type="common">Atlantic horseshoe crab</name>
    <dbReference type="NCBI Taxonomy" id="6850"/>
    <lineage>
        <taxon>Eukaryota</taxon>
        <taxon>Metazoa</taxon>
        <taxon>Ecdysozoa</taxon>
        <taxon>Arthropoda</taxon>
        <taxon>Chelicerata</taxon>
        <taxon>Merostomata</taxon>
        <taxon>Xiphosura</taxon>
        <taxon>Limulidae</taxon>
        <taxon>Limulus</taxon>
    </lineage>
</organism>
<proteinExistence type="predicted"/>
<dbReference type="SUPFAM" id="SSF103481">
    <property type="entry name" value="Multidrug resistance efflux transporter EmrE"/>
    <property type="match status" value="1"/>
</dbReference>
<evidence type="ECO:0000313" key="3">
    <source>
        <dbReference type="Proteomes" id="UP000694941"/>
    </source>
</evidence>
<feature type="transmembrane region" description="Helical" evidence="2">
    <location>
        <begin position="217"/>
        <end position="236"/>
    </location>
</feature>
<dbReference type="Proteomes" id="UP000694941">
    <property type="component" value="Unplaced"/>
</dbReference>
<protein>
    <submittedName>
        <fullName evidence="4">Thiamine transporter SLC35F3</fullName>
    </submittedName>
</protein>
<dbReference type="GeneID" id="106467090"/>
<feature type="transmembrane region" description="Helical" evidence="2">
    <location>
        <begin position="94"/>
        <end position="111"/>
    </location>
</feature>
<keyword evidence="2" id="KW-1133">Transmembrane helix</keyword>
<accession>A0ABM1T4W6</accession>
<feature type="transmembrane region" description="Helical" evidence="2">
    <location>
        <begin position="160"/>
        <end position="181"/>
    </location>
</feature>
<feature type="transmembrane region" description="Helical" evidence="2">
    <location>
        <begin position="38"/>
        <end position="57"/>
    </location>
</feature>
<dbReference type="PANTHER" id="PTHR19346">
    <property type="entry name" value="SUGAR PHOSPHATE TRANSPORTER DOMAIN-CONTAINING PROTEIN"/>
    <property type="match status" value="1"/>
</dbReference>
<evidence type="ECO:0000256" key="1">
    <source>
        <dbReference type="SAM" id="MobiDB-lite"/>
    </source>
</evidence>
<feature type="transmembrane region" description="Helical" evidence="2">
    <location>
        <begin position="188"/>
        <end position="211"/>
    </location>
</feature>
<name>A0ABM1T4W6_LIMPO</name>
<keyword evidence="3" id="KW-1185">Reference proteome</keyword>
<feature type="transmembrane region" description="Helical" evidence="2">
    <location>
        <begin position="12"/>
        <end position="32"/>
    </location>
</feature>
<gene>
    <name evidence="4" type="primary">LOC106467090</name>
</gene>
<feature type="region of interest" description="Disordered" evidence="1">
    <location>
        <begin position="257"/>
        <end position="279"/>
    </location>
</feature>
<feature type="transmembrane region" description="Helical" evidence="2">
    <location>
        <begin position="123"/>
        <end position="148"/>
    </location>
</feature>
<evidence type="ECO:0000256" key="2">
    <source>
        <dbReference type="SAM" id="Phobius"/>
    </source>
</evidence>
<dbReference type="InterPro" id="IPR026505">
    <property type="entry name" value="Solute_c_fam_35_mem_F3/F4"/>
</dbReference>